<dbReference type="SMART" id="SM00260">
    <property type="entry name" value="CheW"/>
    <property type="match status" value="1"/>
</dbReference>
<keyword evidence="3" id="KW-1185">Reference proteome</keyword>
<feature type="domain" description="CheW-like" evidence="1">
    <location>
        <begin position="7"/>
        <end position="150"/>
    </location>
</feature>
<gene>
    <name evidence="2" type="ORF">RYS15_05715</name>
</gene>
<dbReference type="InterPro" id="IPR002545">
    <property type="entry name" value="CheW-lke_dom"/>
</dbReference>
<name>A0ABU3VVI0_9GAMM</name>
<sequence length="155" mass="16875">MNDTSHILPCVMIPMSERQLLLPNVSVAEIVDCNHIETRDDAPAWLLGDLDWRGQRLPVISYDAANGGEARMPAGNRGRIAVLNTIGKNHSSLPFLAVVTQGIPSQTRLASDQVQTVDDEAGPADLMMVTVEGEHVSIPNLEYLEQLALEAARTH</sequence>
<dbReference type="InterPro" id="IPR036061">
    <property type="entry name" value="CheW-like_dom_sf"/>
</dbReference>
<dbReference type="Proteomes" id="UP001269819">
    <property type="component" value="Unassembled WGS sequence"/>
</dbReference>
<evidence type="ECO:0000313" key="3">
    <source>
        <dbReference type="Proteomes" id="UP001269819"/>
    </source>
</evidence>
<comment type="caution">
    <text evidence="2">The sequence shown here is derived from an EMBL/GenBank/DDBJ whole genome shotgun (WGS) entry which is preliminary data.</text>
</comment>
<dbReference type="RefSeq" id="WP_227173226.1">
    <property type="nucleotide sequence ID" value="NZ_JAWIIJ010000003.1"/>
</dbReference>
<dbReference type="SUPFAM" id="SSF50341">
    <property type="entry name" value="CheW-like"/>
    <property type="match status" value="1"/>
</dbReference>
<evidence type="ECO:0000313" key="2">
    <source>
        <dbReference type="EMBL" id="MDV2078170.1"/>
    </source>
</evidence>
<reference evidence="2 3" key="1">
    <citation type="submission" date="2023-10" db="EMBL/GenBank/DDBJ databases">
        <title>Characteristics and mechanism of a salt-tolerant marine origin heterotrophic nitrifying- aerobic denitrifying bacteria Marinobacter xestospongiae HN1.</title>
        <authorList>
            <person name="Qi R."/>
        </authorList>
    </citation>
    <scope>NUCLEOTIDE SEQUENCE [LARGE SCALE GENOMIC DNA]</scope>
    <source>
        <strain evidence="2 3">HN1</strain>
    </source>
</reference>
<organism evidence="2 3">
    <name type="scientific">Marinobacter xestospongiae</name>
    <dbReference type="NCBI Taxonomy" id="994319"/>
    <lineage>
        <taxon>Bacteria</taxon>
        <taxon>Pseudomonadati</taxon>
        <taxon>Pseudomonadota</taxon>
        <taxon>Gammaproteobacteria</taxon>
        <taxon>Pseudomonadales</taxon>
        <taxon>Marinobacteraceae</taxon>
        <taxon>Marinobacter</taxon>
    </lineage>
</organism>
<dbReference type="EMBL" id="JAWIIJ010000003">
    <property type="protein sequence ID" value="MDV2078170.1"/>
    <property type="molecule type" value="Genomic_DNA"/>
</dbReference>
<dbReference type="PROSITE" id="PS50851">
    <property type="entry name" value="CHEW"/>
    <property type="match status" value="1"/>
</dbReference>
<accession>A0ABU3VVI0</accession>
<proteinExistence type="predicted"/>
<protein>
    <submittedName>
        <fullName evidence="2">Chemotaxis protein CheW</fullName>
    </submittedName>
</protein>
<dbReference type="Pfam" id="PF01584">
    <property type="entry name" value="CheW"/>
    <property type="match status" value="1"/>
</dbReference>
<evidence type="ECO:0000259" key="1">
    <source>
        <dbReference type="PROSITE" id="PS50851"/>
    </source>
</evidence>